<dbReference type="InterPro" id="IPR032466">
    <property type="entry name" value="Metal_Hydrolase"/>
</dbReference>
<dbReference type="PANTHER" id="PTHR10443:SF12">
    <property type="entry name" value="DIPEPTIDASE"/>
    <property type="match status" value="1"/>
</dbReference>
<reference evidence="1 2" key="1">
    <citation type="submission" date="2017-04" db="EMBL/GenBank/DDBJ databases">
        <title>Novel microbial lineages endemic to geothermal iron-oxide mats fill important gaps in the evolutionary history of Archaea.</title>
        <authorList>
            <person name="Jay Z.J."/>
            <person name="Beam J.P."/>
            <person name="Dlakic M."/>
            <person name="Rusch D.B."/>
            <person name="Kozubal M.A."/>
            <person name="Inskeep W.P."/>
        </authorList>
    </citation>
    <scope>NUCLEOTIDE SEQUENCE [LARGE SCALE GENOMIC DNA]</scope>
    <source>
        <strain evidence="1">OSP_C</strain>
    </source>
</reference>
<proteinExistence type="predicted"/>
<dbReference type="Gene3D" id="3.20.20.140">
    <property type="entry name" value="Metal-dependent hydrolases"/>
    <property type="match status" value="1"/>
</dbReference>
<sequence length="400" mass="44700">MGSHKIYAGETSFSYLTPGEDFRVFELAEEIGRVNSSRIELSKNEEDRVSGLVEKCIIISLHDHPSVYPKRIGELFDYVRQNRVFLGYRGLAASGLDAVFDGLLDGTNLITSNSPWKWDSTVYEIGMRMCDIAHQDFVIRGERVEDIRRAHREGRVALIAHLEGASMIENELERVDVLYGLGVRCMGLVYSESNSIGGGLKERGDGGLTDFGYSVVKRMNRVGMAIDLAHVGDRTSLDAIEASEKPVFITHAGSRSVWNTKRMKPDNVLQAMAEKGGVIGLEAAPHTTLSEAHPKHTIESVMDHFKYLEQLIGLDHITFGPDTLFGDHVGLHRLFSKELSITQISSGKTHPQVEYVDGLENPSEYPNIIRWLVREGYSDQEIAKVVGENTLRVLSQVWRN</sequence>
<dbReference type="GO" id="GO:0070573">
    <property type="term" value="F:metallodipeptidase activity"/>
    <property type="evidence" value="ECO:0007669"/>
    <property type="project" value="InterPro"/>
</dbReference>
<evidence type="ECO:0000313" key="2">
    <source>
        <dbReference type="Proteomes" id="UP000241473"/>
    </source>
</evidence>
<dbReference type="PANTHER" id="PTHR10443">
    <property type="entry name" value="MICROSOMAL DIPEPTIDASE"/>
    <property type="match status" value="1"/>
</dbReference>
<dbReference type="GO" id="GO:0006508">
    <property type="term" value="P:proteolysis"/>
    <property type="evidence" value="ECO:0007669"/>
    <property type="project" value="InterPro"/>
</dbReference>
<accession>A0A2R6AL06</accession>
<comment type="caution">
    <text evidence="1">The sequence shown here is derived from an EMBL/GenBank/DDBJ whole genome shotgun (WGS) entry which is preliminary data.</text>
</comment>
<protein>
    <submittedName>
        <fullName evidence="1">Diguanylate cyclase</fullName>
    </submittedName>
</protein>
<dbReference type="Proteomes" id="UP000241473">
    <property type="component" value="Unassembled WGS sequence"/>
</dbReference>
<dbReference type="AlphaFoldDB" id="A0A2R6AL06"/>
<dbReference type="EMBL" id="NEXB01000088">
    <property type="protein sequence ID" value="PSN87056.1"/>
    <property type="molecule type" value="Genomic_DNA"/>
</dbReference>
<gene>
    <name evidence="1" type="ORF">B9Q00_09855</name>
</gene>
<evidence type="ECO:0000313" key="1">
    <source>
        <dbReference type="EMBL" id="PSN87056.1"/>
    </source>
</evidence>
<organism evidence="1 2">
    <name type="scientific">Candidatus Marsarchaeota G1 archaeon OSP_C</name>
    <dbReference type="NCBI Taxonomy" id="1978154"/>
    <lineage>
        <taxon>Archaea</taxon>
        <taxon>Candidatus Marsarchaeota</taxon>
        <taxon>Candidatus Marsarchaeota group 1</taxon>
    </lineage>
</organism>
<dbReference type="Pfam" id="PF01244">
    <property type="entry name" value="Peptidase_M19"/>
    <property type="match status" value="1"/>
</dbReference>
<dbReference type="PROSITE" id="PS51365">
    <property type="entry name" value="RENAL_DIPEPTIDASE_2"/>
    <property type="match status" value="1"/>
</dbReference>
<dbReference type="SUPFAM" id="SSF51556">
    <property type="entry name" value="Metallo-dependent hydrolases"/>
    <property type="match status" value="1"/>
</dbReference>
<dbReference type="InterPro" id="IPR008257">
    <property type="entry name" value="Pept_M19"/>
</dbReference>
<name>A0A2R6AL06_9ARCH</name>